<keyword evidence="3" id="KW-0234">DNA repair</keyword>
<dbReference type="Pfam" id="PF01119">
    <property type="entry name" value="DNA_mis_repair"/>
    <property type="match status" value="1"/>
</dbReference>
<dbReference type="InterPro" id="IPR014790">
    <property type="entry name" value="MutL_C"/>
</dbReference>
<dbReference type="InterPro" id="IPR042120">
    <property type="entry name" value="MutL_C_dimsub"/>
</dbReference>
<sequence length="561" mass="62924">MPAIQPLPETVQRAIAAGEVISSLGAAVQELVENALDAQAQRIQLNICPQTWSVEITDNGCGMAKQDLQRAALPYTTSKIHGAEDLYAVTTLGFRGEALHSLAQVGQLVICSRTQASENGWRGVYNSQGEVVELIPQAMAVGTHVTVHHLFRDWPHRRQKDVKGLHTLIQTLTLFHPQVTWQIQRCGRPWLNLPPSHHLGDRLLQLLPRLYPEDIAHGCYGGLDLVVGLPDRYHRHRPDWLFVGINGRPIRLLGEASEDFQHTFIQAFAQTLPRHRYPLGVAHFRLPPEQLDWHCHPNKREVYVESPGQLKENLTQAIRALLQEEPGSLRPWNSHESQLTSTSGSQASQAYQLLKVAESGDRYRTIADSTDARSPSGRPRPETPVKALAQVHQTYILAEHPQGLWLVEQHIAHERVLYEEIEADWQTVPLDPPIMLEQLTTSQLAQLQALDLVVEPFGSQVWVVRSAPALLAQRDDVAAALLELSLAGNLTAAKVAIACRSAIRNGTPLTIQEMQRLLDQWRSTQHPRTCPHGRPICLRLEESSLSRFFRRHWVIGKSHGI</sequence>
<dbReference type="SUPFAM" id="SSF54211">
    <property type="entry name" value="Ribosomal protein S5 domain 2-like"/>
    <property type="match status" value="1"/>
</dbReference>
<dbReference type="CDD" id="cd00782">
    <property type="entry name" value="MutL_Trans"/>
    <property type="match status" value="1"/>
</dbReference>
<dbReference type="SUPFAM" id="SSF118116">
    <property type="entry name" value="DNA mismatch repair protein MutL"/>
    <property type="match status" value="1"/>
</dbReference>
<evidence type="ECO:0000256" key="4">
    <source>
        <dbReference type="SAM" id="MobiDB-lite"/>
    </source>
</evidence>
<dbReference type="Pfam" id="PF08676">
    <property type="entry name" value="MutL_C"/>
    <property type="match status" value="1"/>
</dbReference>
<gene>
    <name evidence="7" type="primary">mutL</name>
    <name evidence="7" type="ORF">L3556_12665</name>
</gene>
<dbReference type="SUPFAM" id="SSF55874">
    <property type="entry name" value="ATPase domain of HSP90 chaperone/DNA topoisomerase II/histidine kinase"/>
    <property type="match status" value="1"/>
</dbReference>
<dbReference type="CDD" id="cd16926">
    <property type="entry name" value="HATPase_MutL-MLH-PMS-like"/>
    <property type="match status" value="1"/>
</dbReference>
<keyword evidence="7" id="KW-0540">Nuclease</keyword>
<evidence type="ECO:0000313" key="7">
    <source>
        <dbReference type="EMBL" id="MDG2991775.1"/>
    </source>
</evidence>
<dbReference type="InterPro" id="IPR038973">
    <property type="entry name" value="MutL/Mlh/Pms-like"/>
</dbReference>
<dbReference type="PANTHER" id="PTHR10073">
    <property type="entry name" value="DNA MISMATCH REPAIR PROTEIN MLH, PMS, MUTL"/>
    <property type="match status" value="1"/>
</dbReference>
<dbReference type="Gene3D" id="3.30.1370.100">
    <property type="entry name" value="MutL, C-terminal domain, regulatory subdomain"/>
    <property type="match status" value="1"/>
</dbReference>
<evidence type="ECO:0000259" key="5">
    <source>
        <dbReference type="SMART" id="SM00853"/>
    </source>
</evidence>
<dbReference type="NCBIfam" id="TIGR00585">
    <property type="entry name" value="mutl"/>
    <property type="match status" value="1"/>
</dbReference>
<dbReference type="InterPro" id="IPR014762">
    <property type="entry name" value="DNA_mismatch_repair_CS"/>
</dbReference>
<dbReference type="RefSeq" id="WP_277867703.1">
    <property type="nucleotide sequence ID" value="NZ_JAKKUT010000005.1"/>
</dbReference>
<keyword evidence="8" id="KW-1185">Reference proteome</keyword>
<dbReference type="Gene3D" id="3.30.565.10">
    <property type="entry name" value="Histidine kinase-like ATPase, C-terminal domain"/>
    <property type="match status" value="1"/>
</dbReference>
<dbReference type="NCBIfam" id="NF000951">
    <property type="entry name" value="PRK00095.2-1"/>
    <property type="match status" value="1"/>
</dbReference>
<dbReference type="SMART" id="SM00853">
    <property type="entry name" value="MutL_C"/>
    <property type="match status" value="1"/>
</dbReference>
<evidence type="ECO:0000256" key="3">
    <source>
        <dbReference type="ARBA" id="ARBA00023204"/>
    </source>
</evidence>
<dbReference type="InterPro" id="IPR014721">
    <property type="entry name" value="Ribsml_uS5_D2-typ_fold_subgr"/>
</dbReference>
<dbReference type="InterPro" id="IPR042121">
    <property type="entry name" value="MutL_C_regsub"/>
</dbReference>
<feature type="domain" description="DNA mismatch repair protein S5" evidence="6">
    <location>
        <begin position="207"/>
        <end position="323"/>
    </location>
</feature>
<dbReference type="Gene3D" id="3.30.230.10">
    <property type="match status" value="1"/>
</dbReference>
<comment type="caution">
    <text evidence="7">The sequence shown here is derived from an EMBL/GenBank/DDBJ whole genome shotgun (WGS) entry which is preliminary data.</text>
</comment>
<dbReference type="InterPro" id="IPR036890">
    <property type="entry name" value="HATPase_C_sf"/>
</dbReference>
<evidence type="ECO:0000313" key="8">
    <source>
        <dbReference type="Proteomes" id="UP001154265"/>
    </source>
</evidence>
<reference evidence="7" key="1">
    <citation type="journal article" date="2022" name="Genome Biol. Evol.">
        <title>A New Gene Family Diagnostic for Intracellular Biomineralization of Amorphous Ca Carbonates by Cyanobacteria.</title>
        <authorList>
            <person name="Benzerara K."/>
            <person name="Duprat E."/>
            <person name="Bitard-Feildel T."/>
            <person name="Caumes G."/>
            <person name="Cassier-Chauvat C."/>
            <person name="Chauvat F."/>
            <person name="Dezi M."/>
            <person name="Diop S.I."/>
            <person name="Gaschignard G."/>
            <person name="Gorgen S."/>
            <person name="Gugger M."/>
            <person name="Lopez-Garcia P."/>
            <person name="Millet M."/>
            <person name="Skouri-Panet F."/>
            <person name="Moreira D."/>
            <person name="Callebaut I."/>
        </authorList>
    </citation>
    <scope>NUCLEOTIDE SEQUENCE</scope>
    <source>
        <strain evidence="7">G9</strain>
    </source>
</reference>
<name>A0ABT6F1T5_9SYNE</name>
<accession>A0ABT6F1T5</accession>
<dbReference type="SMART" id="SM01340">
    <property type="entry name" value="DNA_mis_repair"/>
    <property type="match status" value="1"/>
</dbReference>
<keyword evidence="7" id="KW-0255">Endonuclease</keyword>
<dbReference type="PROSITE" id="PS00058">
    <property type="entry name" value="DNA_MISMATCH_REPAIR_1"/>
    <property type="match status" value="1"/>
</dbReference>
<dbReference type="InterPro" id="IPR013507">
    <property type="entry name" value="DNA_mismatch_S5_2-like"/>
</dbReference>
<dbReference type="GO" id="GO:0004519">
    <property type="term" value="F:endonuclease activity"/>
    <property type="evidence" value="ECO:0007669"/>
    <property type="project" value="UniProtKB-KW"/>
</dbReference>
<dbReference type="EMBL" id="JAKKUT010000005">
    <property type="protein sequence ID" value="MDG2991775.1"/>
    <property type="molecule type" value="Genomic_DNA"/>
</dbReference>
<proteinExistence type="inferred from homology"/>
<dbReference type="InterPro" id="IPR037198">
    <property type="entry name" value="MutL_C_sf"/>
</dbReference>
<organism evidence="7 8">
    <name type="scientific">Candidatus Synechococcus calcipolaris G9</name>
    <dbReference type="NCBI Taxonomy" id="1497997"/>
    <lineage>
        <taxon>Bacteria</taxon>
        <taxon>Bacillati</taxon>
        <taxon>Cyanobacteriota</taxon>
        <taxon>Cyanophyceae</taxon>
        <taxon>Synechococcales</taxon>
        <taxon>Synechococcaceae</taxon>
        <taxon>Synechococcus</taxon>
    </lineage>
</organism>
<dbReference type="Pfam" id="PF13589">
    <property type="entry name" value="HATPase_c_3"/>
    <property type="match status" value="1"/>
</dbReference>
<comment type="similarity">
    <text evidence="1">Belongs to the DNA mismatch repair MutL/HexB family.</text>
</comment>
<evidence type="ECO:0000259" key="6">
    <source>
        <dbReference type="SMART" id="SM01340"/>
    </source>
</evidence>
<dbReference type="Proteomes" id="UP001154265">
    <property type="component" value="Unassembled WGS sequence"/>
</dbReference>
<evidence type="ECO:0000256" key="2">
    <source>
        <dbReference type="ARBA" id="ARBA00022763"/>
    </source>
</evidence>
<dbReference type="InterPro" id="IPR020568">
    <property type="entry name" value="Ribosomal_Su5_D2-typ_SF"/>
</dbReference>
<reference evidence="7" key="2">
    <citation type="submission" date="2022-01" db="EMBL/GenBank/DDBJ databases">
        <authorList>
            <person name="Zivanovic Y."/>
            <person name="Moreira D."/>
            <person name="Lopez-Garcia P."/>
        </authorList>
    </citation>
    <scope>NUCLEOTIDE SEQUENCE</scope>
    <source>
        <strain evidence="7">G9</strain>
    </source>
</reference>
<keyword evidence="2" id="KW-0227">DNA damage</keyword>
<protein>
    <submittedName>
        <fullName evidence="7">DNA mismatch repair endonuclease MutL</fullName>
    </submittedName>
</protein>
<feature type="region of interest" description="Disordered" evidence="4">
    <location>
        <begin position="364"/>
        <end position="383"/>
    </location>
</feature>
<feature type="domain" description="MutL C-terminal dimerisation" evidence="5">
    <location>
        <begin position="387"/>
        <end position="509"/>
    </location>
</feature>
<keyword evidence="7" id="KW-0378">Hydrolase</keyword>
<evidence type="ECO:0000256" key="1">
    <source>
        <dbReference type="ARBA" id="ARBA00006082"/>
    </source>
</evidence>
<dbReference type="InterPro" id="IPR002099">
    <property type="entry name" value="MutL/Mlh/PMS"/>
</dbReference>
<dbReference type="Gene3D" id="3.30.1540.20">
    <property type="entry name" value="MutL, C-terminal domain, dimerisation subdomain"/>
    <property type="match status" value="1"/>
</dbReference>
<dbReference type="PANTHER" id="PTHR10073:SF12">
    <property type="entry name" value="DNA MISMATCH REPAIR PROTEIN MLH1"/>
    <property type="match status" value="1"/>
</dbReference>